<protein>
    <recommendedName>
        <fullName evidence="8">Cytidylate kinase</fullName>
        <shortName evidence="8">CK</shortName>
        <ecNumber evidence="8">2.7.4.25</ecNumber>
    </recommendedName>
    <alternativeName>
        <fullName evidence="8">Cytidine monophosphate kinase</fullName>
        <shortName evidence="8">CMP kinase</shortName>
    </alternativeName>
</protein>
<evidence type="ECO:0000256" key="5">
    <source>
        <dbReference type="ARBA" id="ARBA00022840"/>
    </source>
</evidence>
<dbReference type="Pfam" id="PF02224">
    <property type="entry name" value="Cytidylate_kin"/>
    <property type="match status" value="1"/>
</dbReference>
<keyword evidence="3 8" id="KW-0547">Nucleotide-binding</keyword>
<evidence type="ECO:0000256" key="3">
    <source>
        <dbReference type="ARBA" id="ARBA00022741"/>
    </source>
</evidence>
<dbReference type="RefSeq" id="WP_073092819.1">
    <property type="nucleotide sequence ID" value="NZ_FQWY01000031.1"/>
</dbReference>
<dbReference type="PANTHER" id="PTHR21299">
    <property type="entry name" value="CYTIDYLATE KINASE/PANTOATE-BETA-ALANINE LIGASE"/>
    <property type="match status" value="1"/>
</dbReference>
<evidence type="ECO:0000256" key="1">
    <source>
        <dbReference type="ARBA" id="ARBA00009427"/>
    </source>
</evidence>
<keyword evidence="4 8" id="KW-0418">Kinase</keyword>
<sequence length="218" mass="24846">MKIAIDGPAGAGKSTIARLLARRLGIIYIDTGAMYRTLTLKALRQGIDLNNENELYQLILHTDIDFFYNGEEQKVLCDGEDVTEDIRKPEITAHVSRVASFPRVRKIMVERQKRMADKVSVVMDGRDIGECVLPDADYKFFLTASIEERAERRRRELIAQGYDIDLDRLKEEIKKRDEADASREVGALKILEDSIVIDTSHMSIEEVVDNMMKIIGEK</sequence>
<dbReference type="CDD" id="cd02020">
    <property type="entry name" value="CMPK"/>
    <property type="match status" value="1"/>
</dbReference>
<dbReference type="Proteomes" id="UP000242329">
    <property type="component" value="Unassembled WGS sequence"/>
</dbReference>
<keyword evidence="11" id="KW-1185">Reference proteome</keyword>
<dbReference type="Gene3D" id="3.40.50.300">
    <property type="entry name" value="P-loop containing nucleotide triphosphate hydrolases"/>
    <property type="match status" value="1"/>
</dbReference>
<dbReference type="HAMAP" id="MF_00238">
    <property type="entry name" value="Cytidyl_kinase_type1"/>
    <property type="match status" value="1"/>
</dbReference>
<dbReference type="GO" id="GO:0005524">
    <property type="term" value="F:ATP binding"/>
    <property type="evidence" value="ECO:0007669"/>
    <property type="project" value="UniProtKB-UniRule"/>
</dbReference>
<dbReference type="STRING" id="1123382.SAMN02745221_01701"/>
<evidence type="ECO:0000313" key="10">
    <source>
        <dbReference type="EMBL" id="SHH10803.1"/>
    </source>
</evidence>
<proteinExistence type="inferred from homology"/>
<comment type="similarity">
    <text evidence="1 8">Belongs to the cytidylate kinase family. Type 1 subfamily.</text>
</comment>
<evidence type="ECO:0000256" key="2">
    <source>
        <dbReference type="ARBA" id="ARBA00022679"/>
    </source>
</evidence>
<feature type="domain" description="Cytidylate kinase" evidence="9">
    <location>
        <begin position="3"/>
        <end position="215"/>
    </location>
</feature>
<dbReference type="NCBIfam" id="TIGR00017">
    <property type="entry name" value="cmk"/>
    <property type="match status" value="1"/>
</dbReference>
<dbReference type="GO" id="GO:0005829">
    <property type="term" value="C:cytosol"/>
    <property type="evidence" value="ECO:0007669"/>
    <property type="project" value="TreeGrafter"/>
</dbReference>
<evidence type="ECO:0000256" key="4">
    <source>
        <dbReference type="ARBA" id="ARBA00022777"/>
    </source>
</evidence>
<dbReference type="SUPFAM" id="SSF52540">
    <property type="entry name" value="P-loop containing nucleoside triphosphate hydrolases"/>
    <property type="match status" value="1"/>
</dbReference>
<dbReference type="EMBL" id="FQWY01000031">
    <property type="protein sequence ID" value="SHH10803.1"/>
    <property type="molecule type" value="Genomic_DNA"/>
</dbReference>
<evidence type="ECO:0000259" key="9">
    <source>
        <dbReference type="Pfam" id="PF02224"/>
    </source>
</evidence>
<dbReference type="AlphaFoldDB" id="A0A1M5QBC7"/>
<dbReference type="OrthoDB" id="9807434at2"/>
<gene>
    <name evidence="8" type="primary">cmk</name>
    <name evidence="10" type="ORF">SAMN02745221_01701</name>
</gene>
<reference evidence="11" key="1">
    <citation type="submission" date="2016-11" db="EMBL/GenBank/DDBJ databases">
        <authorList>
            <person name="Varghese N."/>
            <person name="Submissions S."/>
        </authorList>
    </citation>
    <scope>NUCLEOTIDE SEQUENCE [LARGE SCALE GENOMIC DNA]</scope>
    <source>
        <strain evidence="11">DSM 11003</strain>
    </source>
</reference>
<dbReference type="GO" id="GO:0015949">
    <property type="term" value="P:nucleobase-containing small molecule interconversion"/>
    <property type="evidence" value="ECO:0007669"/>
    <property type="project" value="TreeGrafter"/>
</dbReference>
<dbReference type="PANTHER" id="PTHR21299:SF2">
    <property type="entry name" value="CYTIDYLATE KINASE"/>
    <property type="match status" value="1"/>
</dbReference>
<feature type="binding site" evidence="8">
    <location>
        <begin position="7"/>
        <end position="15"/>
    </location>
    <ligand>
        <name>ATP</name>
        <dbReference type="ChEBI" id="CHEBI:30616"/>
    </ligand>
</feature>
<dbReference type="InterPro" id="IPR003136">
    <property type="entry name" value="Cytidylate_kin"/>
</dbReference>
<dbReference type="EC" id="2.7.4.25" evidence="8"/>
<dbReference type="GO" id="GO:0036431">
    <property type="term" value="F:dCMP kinase activity"/>
    <property type="evidence" value="ECO:0007669"/>
    <property type="project" value="InterPro"/>
</dbReference>
<name>A0A1M5QBC7_9FIRM</name>
<keyword evidence="5 8" id="KW-0067">ATP-binding</keyword>
<keyword evidence="2 8" id="KW-0808">Transferase</keyword>
<evidence type="ECO:0000256" key="7">
    <source>
        <dbReference type="ARBA" id="ARBA00048478"/>
    </source>
</evidence>
<evidence type="ECO:0000256" key="8">
    <source>
        <dbReference type="HAMAP-Rule" id="MF_00238"/>
    </source>
</evidence>
<comment type="catalytic activity">
    <reaction evidence="7 8">
        <text>CMP + ATP = CDP + ADP</text>
        <dbReference type="Rhea" id="RHEA:11600"/>
        <dbReference type="ChEBI" id="CHEBI:30616"/>
        <dbReference type="ChEBI" id="CHEBI:58069"/>
        <dbReference type="ChEBI" id="CHEBI:60377"/>
        <dbReference type="ChEBI" id="CHEBI:456216"/>
        <dbReference type="EC" id="2.7.4.25"/>
    </reaction>
</comment>
<evidence type="ECO:0000313" key="11">
    <source>
        <dbReference type="Proteomes" id="UP000242329"/>
    </source>
</evidence>
<dbReference type="GO" id="GO:0036430">
    <property type="term" value="F:CMP kinase activity"/>
    <property type="evidence" value="ECO:0007669"/>
    <property type="project" value="RHEA"/>
</dbReference>
<accession>A0A1M5QBC7</accession>
<comment type="subcellular location">
    <subcellularLocation>
        <location evidence="8">Cytoplasm</location>
    </subcellularLocation>
</comment>
<dbReference type="GO" id="GO:0006220">
    <property type="term" value="P:pyrimidine nucleotide metabolic process"/>
    <property type="evidence" value="ECO:0007669"/>
    <property type="project" value="UniProtKB-UniRule"/>
</dbReference>
<organism evidence="10 11">
    <name type="scientific">Thermosyntropha lipolytica DSM 11003</name>
    <dbReference type="NCBI Taxonomy" id="1123382"/>
    <lineage>
        <taxon>Bacteria</taxon>
        <taxon>Bacillati</taxon>
        <taxon>Bacillota</taxon>
        <taxon>Clostridia</taxon>
        <taxon>Eubacteriales</taxon>
        <taxon>Syntrophomonadaceae</taxon>
        <taxon>Thermosyntropha</taxon>
    </lineage>
</organism>
<keyword evidence="8" id="KW-0963">Cytoplasm</keyword>
<comment type="catalytic activity">
    <reaction evidence="6 8">
        <text>dCMP + ATP = dCDP + ADP</text>
        <dbReference type="Rhea" id="RHEA:25094"/>
        <dbReference type="ChEBI" id="CHEBI:30616"/>
        <dbReference type="ChEBI" id="CHEBI:57566"/>
        <dbReference type="ChEBI" id="CHEBI:58593"/>
        <dbReference type="ChEBI" id="CHEBI:456216"/>
        <dbReference type="EC" id="2.7.4.25"/>
    </reaction>
</comment>
<evidence type="ECO:0000256" key="6">
    <source>
        <dbReference type="ARBA" id="ARBA00047615"/>
    </source>
</evidence>
<dbReference type="InterPro" id="IPR027417">
    <property type="entry name" value="P-loop_NTPase"/>
</dbReference>
<dbReference type="InterPro" id="IPR011994">
    <property type="entry name" value="Cytidylate_kinase_dom"/>
</dbReference>